<evidence type="ECO:0000313" key="4">
    <source>
        <dbReference type="EMBL" id="MFB2717805.1"/>
    </source>
</evidence>
<accession>A0ABV4WC82</accession>
<keyword evidence="2" id="KW-0233">DNA recombination</keyword>
<dbReference type="Gene3D" id="1.10.150.130">
    <property type="match status" value="1"/>
</dbReference>
<keyword evidence="5" id="KW-1185">Reference proteome</keyword>
<sequence length="413" mass="48774">MAGRRTLKHRSLAQYPWLYVREDNGIYYVKHPITGKQASLETTDRSLAIRRWAILQEIWERDRNQYDLNEVAQKLSSTSQIEAEPEITLANYLRRWRIEVLGHGYKDGKIVWGDCHVLSQRGRNRGKPIALASRRDYASDAQQLEASEDSDFFLSDPQILRRIRRLLSPWLTKPTHYNGLRNTLSRVLMHAVQDGVIDRNPIRDIEKISEPKREVLIPDEAYVKITEQLCIHRLNKRIKDGTWRAKICDLIYMMSQQPIDVFGLKEEQIRDDEGEYGEIHFARHKTGVPIVLEMNEELRDLIEWFRNWKRDQEIISPYLMVYPRYFGMRSRTKPVRHKFMQISWAEACEAAGFKGQYQLRDLRKKGLTDEFLSQGENNKGGHESPQMRKHYRLIRPPERSKSTLKSLRDTDKN</sequence>
<feature type="compositionally biased region" description="Basic and acidic residues" evidence="3">
    <location>
        <begin position="395"/>
        <end position="413"/>
    </location>
</feature>
<evidence type="ECO:0000256" key="1">
    <source>
        <dbReference type="ARBA" id="ARBA00023125"/>
    </source>
</evidence>
<dbReference type="Gene3D" id="1.10.443.10">
    <property type="entry name" value="Intergrase catalytic core"/>
    <property type="match status" value="1"/>
</dbReference>
<dbReference type="SUPFAM" id="SSF56349">
    <property type="entry name" value="DNA breaking-rejoining enzymes"/>
    <property type="match status" value="1"/>
</dbReference>
<keyword evidence="1" id="KW-0238">DNA-binding</keyword>
<dbReference type="InterPro" id="IPR013762">
    <property type="entry name" value="Integrase-like_cat_sf"/>
</dbReference>
<reference evidence="4 5" key="1">
    <citation type="submission" date="2024-09" db="EMBL/GenBank/DDBJ databases">
        <title>Draft genome sequences of 6 high pH adapted Marinobacter shengliensis sp. isolated from Mariana forearc serpentinite mud volcanoes.</title>
        <authorList>
            <person name="Elkassas S."/>
            <person name="Serres M."/>
            <person name="Michael N."/>
            <person name="Amina P."/>
            <person name="Teodora Z."/>
            <person name="Julie H."/>
        </authorList>
    </citation>
    <scope>NUCLEOTIDE SEQUENCE [LARGE SCALE GENOMIC DNA]</scope>
    <source>
        <strain evidence="4 5">EB4</strain>
    </source>
</reference>
<evidence type="ECO:0000313" key="5">
    <source>
        <dbReference type="Proteomes" id="UP001576762"/>
    </source>
</evidence>
<feature type="region of interest" description="Disordered" evidence="3">
    <location>
        <begin position="372"/>
        <end position="413"/>
    </location>
</feature>
<dbReference type="InterPro" id="IPR010998">
    <property type="entry name" value="Integrase_recombinase_N"/>
</dbReference>
<comment type="caution">
    <text evidence="4">The sequence shown here is derived from an EMBL/GenBank/DDBJ whole genome shotgun (WGS) entry which is preliminary data.</text>
</comment>
<name>A0ABV4WC82_9GAMM</name>
<proteinExistence type="predicted"/>
<organism evidence="4 5">
    <name type="scientific">Marinobacter shengliensis</name>
    <dbReference type="NCBI Taxonomy" id="1389223"/>
    <lineage>
        <taxon>Bacteria</taxon>
        <taxon>Pseudomonadati</taxon>
        <taxon>Pseudomonadota</taxon>
        <taxon>Gammaproteobacteria</taxon>
        <taxon>Pseudomonadales</taxon>
        <taxon>Marinobacteraceae</taxon>
        <taxon>Marinobacter</taxon>
    </lineage>
</organism>
<gene>
    <name evidence="4" type="ORF">ACE05E_20230</name>
</gene>
<evidence type="ECO:0000256" key="3">
    <source>
        <dbReference type="SAM" id="MobiDB-lite"/>
    </source>
</evidence>
<dbReference type="InterPro" id="IPR011010">
    <property type="entry name" value="DNA_brk_join_enz"/>
</dbReference>
<evidence type="ECO:0000256" key="2">
    <source>
        <dbReference type="ARBA" id="ARBA00023172"/>
    </source>
</evidence>
<dbReference type="Proteomes" id="UP001576762">
    <property type="component" value="Unassembled WGS sequence"/>
</dbReference>
<evidence type="ECO:0008006" key="6">
    <source>
        <dbReference type="Google" id="ProtNLM"/>
    </source>
</evidence>
<protein>
    <recommendedName>
        <fullName evidence="6">Integrase</fullName>
    </recommendedName>
</protein>
<dbReference type="RefSeq" id="WP_374816142.1">
    <property type="nucleotide sequence ID" value="NZ_JBHFLD010000050.1"/>
</dbReference>
<dbReference type="EMBL" id="JBHFLD010000050">
    <property type="protein sequence ID" value="MFB2717805.1"/>
    <property type="molecule type" value="Genomic_DNA"/>
</dbReference>